<sequence>MYQDEPGMTAEFSPISSHPHDDEDDEHAEGDVQPLFDPKLPPSANSAFKPMIALIGTSPRDFEDLQQYFPQLELKVVPLEELRTAPSLRSCQRMMGLREDIPAPADEYLRKIFRNRYVRVIGGISQVREQLNAWLSNPNTVNEQPQWPRKQGNPNGKGQGTGFPKKRQFRRPKPIP</sequence>
<dbReference type="EMBL" id="JAWIIV010000060">
    <property type="protein sequence ID" value="MEC4723553.1"/>
    <property type="molecule type" value="Genomic_DNA"/>
</dbReference>
<feature type="region of interest" description="Disordered" evidence="1">
    <location>
        <begin position="1"/>
        <end position="43"/>
    </location>
</feature>
<name>A0ABU6JJ58_9BURK</name>
<evidence type="ECO:0000256" key="1">
    <source>
        <dbReference type="SAM" id="MobiDB-lite"/>
    </source>
</evidence>
<evidence type="ECO:0000313" key="3">
    <source>
        <dbReference type="Proteomes" id="UP001352263"/>
    </source>
</evidence>
<feature type="region of interest" description="Disordered" evidence="1">
    <location>
        <begin position="138"/>
        <end position="176"/>
    </location>
</feature>
<protein>
    <submittedName>
        <fullName evidence="2">Uncharacterized protein</fullName>
    </submittedName>
</protein>
<evidence type="ECO:0000313" key="2">
    <source>
        <dbReference type="EMBL" id="MEC4723553.1"/>
    </source>
</evidence>
<gene>
    <name evidence="2" type="ORF">RY831_30915</name>
</gene>
<proteinExistence type="predicted"/>
<organism evidence="2 3">
    <name type="scientific">Noviherbaspirillum album</name>
    <dbReference type="NCBI Taxonomy" id="3080276"/>
    <lineage>
        <taxon>Bacteria</taxon>
        <taxon>Pseudomonadati</taxon>
        <taxon>Pseudomonadota</taxon>
        <taxon>Betaproteobacteria</taxon>
        <taxon>Burkholderiales</taxon>
        <taxon>Oxalobacteraceae</taxon>
        <taxon>Noviherbaspirillum</taxon>
    </lineage>
</organism>
<reference evidence="2 3" key="1">
    <citation type="submission" date="2023-10" db="EMBL/GenBank/DDBJ databases">
        <title>Noviherbaspirillum sp. CPCC 100848 genome assembly.</title>
        <authorList>
            <person name="Li X.Y."/>
            <person name="Fang X.M."/>
        </authorList>
    </citation>
    <scope>NUCLEOTIDE SEQUENCE [LARGE SCALE GENOMIC DNA]</scope>
    <source>
        <strain evidence="2 3">CPCC 100848</strain>
    </source>
</reference>
<dbReference type="Proteomes" id="UP001352263">
    <property type="component" value="Unassembled WGS sequence"/>
</dbReference>
<comment type="caution">
    <text evidence="2">The sequence shown here is derived from an EMBL/GenBank/DDBJ whole genome shotgun (WGS) entry which is preliminary data.</text>
</comment>
<accession>A0ABU6JJ58</accession>
<dbReference type="RefSeq" id="WP_326510166.1">
    <property type="nucleotide sequence ID" value="NZ_JAWIIV010000060.1"/>
</dbReference>
<feature type="compositionally biased region" description="Basic residues" evidence="1">
    <location>
        <begin position="164"/>
        <end position="176"/>
    </location>
</feature>
<keyword evidence="3" id="KW-1185">Reference proteome</keyword>